<keyword evidence="5" id="KW-0560">Oxidoreductase</keyword>
<evidence type="ECO:0000259" key="7">
    <source>
        <dbReference type="Pfam" id="PF16901"/>
    </source>
</evidence>
<keyword evidence="9" id="KW-1185">Reference proteome</keyword>
<dbReference type="Gene3D" id="3.30.9.10">
    <property type="entry name" value="D-Amino Acid Oxidase, subunit A, domain 2"/>
    <property type="match status" value="1"/>
</dbReference>
<evidence type="ECO:0000256" key="1">
    <source>
        <dbReference type="ARBA" id="ARBA00001974"/>
    </source>
</evidence>
<gene>
    <name evidence="8" type="ORF">EYS42_16270</name>
</gene>
<dbReference type="Proteomes" id="UP000292120">
    <property type="component" value="Unassembled WGS sequence"/>
</dbReference>
<dbReference type="Gene3D" id="6.10.250.1890">
    <property type="match status" value="1"/>
</dbReference>
<dbReference type="GO" id="GO:0046168">
    <property type="term" value="P:glycerol-3-phosphate catabolic process"/>
    <property type="evidence" value="ECO:0007669"/>
    <property type="project" value="TreeGrafter"/>
</dbReference>
<evidence type="ECO:0000313" key="9">
    <source>
        <dbReference type="Proteomes" id="UP000292120"/>
    </source>
</evidence>
<dbReference type="GO" id="GO:0004368">
    <property type="term" value="F:glycerol-3-phosphate dehydrogenase (quinone) activity"/>
    <property type="evidence" value="ECO:0007669"/>
    <property type="project" value="InterPro"/>
</dbReference>
<keyword evidence="4" id="KW-0274">FAD</keyword>
<proteinExistence type="inferred from homology"/>
<evidence type="ECO:0000256" key="5">
    <source>
        <dbReference type="ARBA" id="ARBA00023002"/>
    </source>
</evidence>
<dbReference type="PANTHER" id="PTHR11985">
    <property type="entry name" value="GLYCEROL-3-PHOSPHATE DEHYDROGENASE"/>
    <property type="match status" value="1"/>
</dbReference>
<dbReference type="AlphaFoldDB" id="A0A4Q9GVC6"/>
<accession>A0A4Q9GVC6</accession>
<dbReference type="SUPFAM" id="SSF51905">
    <property type="entry name" value="FAD/NAD(P)-binding domain"/>
    <property type="match status" value="1"/>
</dbReference>
<dbReference type="RefSeq" id="WP_130969260.1">
    <property type="nucleotide sequence ID" value="NZ_SIXI01000009.1"/>
</dbReference>
<dbReference type="Gene3D" id="1.10.8.870">
    <property type="entry name" value="Alpha-glycerophosphate oxidase, cap domain"/>
    <property type="match status" value="1"/>
</dbReference>
<dbReference type="InterPro" id="IPR036188">
    <property type="entry name" value="FAD/NAD-bd_sf"/>
</dbReference>
<comment type="caution">
    <text evidence="8">The sequence shown here is derived from an EMBL/GenBank/DDBJ whole genome shotgun (WGS) entry which is preliminary data.</text>
</comment>
<keyword evidence="3" id="KW-0285">Flavoprotein</keyword>
<dbReference type="EMBL" id="SIXI01000009">
    <property type="protein sequence ID" value="TBO27664.1"/>
    <property type="molecule type" value="Genomic_DNA"/>
</dbReference>
<dbReference type="Pfam" id="PF16901">
    <property type="entry name" value="DAO_C"/>
    <property type="match status" value="1"/>
</dbReference>
<dbReference type="Pfam" id="PF01266">
    <property type="entry name" value="DAO"/>
    <property type="match status" value="1"/>
</dbReference>
<evidence type="ECO:0000313" key="8">
    <source>
        <dbReference type="EMBL" id="TBO27664.1"/>
    </source>
</evidence>
<feature type="domain" description="FAD dependent oxidoreductase" evidence="6">
    <location>
        <begin position="20"/>
        <end position="249"/>
    </location>
</feature>
<name>A0A4Q9GVC6_9BURK</name>
<comment type="similarity">
    <text evidence="2">Belongs to the FAD-dependent glycerol-3-phosphate dehydrogenase family.</text>
</comment>
<dbReference type="InterPro" id="IPR000447">
    <property type="entry name" value="G3P_DH_FAD-dep"/>
</dbReference>
<dbReference type="InterPro" id="IPR031656">
    <property type="entry name" value="DAO_C"/>
</dbReference>
<dbReference type="PANTHER" id="PTHR11985:SF15">
    <property type="entry name" value="GLYCEROL-3-PHOSPHATE DEHYDROGENASE, MITOCHONDRIAL"/>
    <property type="match status" value="1"/>
</dbReference>
<dbReference type="InterPro" id="IPR038299">
    <property type="entry name" value="DAO_C_sf"/>
</dbReference>
<dbReference type="OrthoDB" id="9766796at2"/>
<evidence type="ECO:0000259" key="6">
    <source>
        <dbReference type="Pfam" id="PF01266"/>
    </source>
</evidence>
<protein>
    <submittedName>
        <fullName evidence="8">FAD-dependent oxidoreductase</fullName>
    </submittedName>
</protein>
<evidence type="ECO:0000256" key="4">
    <source>
        <dbReference type="ARBA" id="ARBA00022827"/>
    </source>
</evidence>
<evidence type="ECO:0000256" key="3">
    <source>
        <dbReference type="ARBA" id="ARBA00022630"/>
    </source>
</evidence>
<sequence>MSMQSEPSLTPEPSYDARCDVLVVGGGLQGAATARDLAGRGWSVILCEQGDLGQRSAAPAPQWMGGSLQDLAHGQLHSLRLALTEREALIDAAPHLVRLQPSLLVHDPALRPLWRMRMGMWMLDHLVPRQLLPDIQAVDLGQEAPGWGLQPSWAEGFVLPAAVGHEARLAVACAQDARDHGGHVLTRARAEQFMASEAGWQVLLAHRAPLEGRLTHHTRVLARCVVNAAGGEHEAVQHRLQEALGQAPATSAARSGWVRQVHALVPAIGQAGRALVLQGVQGQWLEVLPAGEHALLIFRQPVPWPEPSFPDSTEADKAARVSADVQALLLMANRYLQRSLAPSDVRWHRVVHHPVLAAPRRVAGRVRRVPGVDHAEGACPWVAVRGVPFTLWRLAAEEAGSLVGEALSDHRDPWTRHATLPGGRLADHIPVEVDPATDQDTFLQQLRHKHPWLDLGLARRWVQQFGSAVVVMLEGIGSRADLGDEVLPSLHEHELQHLVRHEWARTADDVLWRRTGLGVHCTPEQVQHLQAWMARAQG</sequence>
<feature type="domain" description="Alpha-glycerophosphate oxidase C-terminal" evidence="7">
    <location>
        <begin position="415"/>
        <end position="522"/>
    </location>
</feature>
<comment type="cofactor">
    <cofactor evidence="1">
        <name>FAD</name>
        <dbReference type="ChEBI" id="CHEBI:57692"/>
    </cofactor>
</comment>
<evidence type="ECO:0000256" key="2">
    <source>
        <dbReference type="ARBA" id="ARBA00007330"/>
    </source>
</evidence>
<organism evidence="8 9">
    <name type="scientific">Aquabacterium lacunae</name>
    <dbReference type="NCBI Taxonomy" id="2528630"/>
    <lineage>
        <taxon>Bacteria</taxon>
        <taxon>Pseudomonadati</taxon>
        <taxon>Pseudomonadota</taxon>
        <taxon>Betaproteobacteria</taxon>
        <taxon>Burkholderiales</taxon>
        <taxon>Aquabacterium</taxon>
    </lineage>
</organism>
<dbReference type="Gene3D" id="3.50.50.60">
    <property type="entry name" value="FAD/NAD(P)-binding domain"/>
    <property type="match status" value="1"/>
</dbReference>
<reference evidence="8 9" key="1">
    <citation type="submission" date="2019-02" db="EMBL/GenBank/DDBJ databases">
        <title>Aquabacterium sp. strain KMB7.</title>
        <authorList>
            <person name="Chen W.-M."/>
        </authorList>
    </citation>
    <scope>NUCLEOTIDE SEQUENCE [LARGE SCALE GENOMIC DNA]</scope>
    <source>
        <strain evidence="8 9">KMB7</strain>
    </source>
</reference>
<dbReference type="InterPro" id="IPR006076">
    <property type="entry name" value="FAD-dep_OxRdtase"/>
</dbReference>